<feature type="transmembrane region" description="Helical" evidence="5">
    <location>
        <begin position="12"/>
        <end position="33"/>
    </location>
</feature>
<accession>A0AAW5KB09</accession>
<dbReference type="InterPro" id="IPR043128">
    <property type="entry name" value="Rev_trsase/Diguanyl_cyclase"/>
</dbReference>
<dbReference type="SMART" id="SM01079">
    <property type="entry name" value="CHASE"/>
    <property type="match status" value="1"/>
</dbReference>
<name>A0AAW5KB09_9BACT</name>
<dbReference type="PROSITE" id="PS50887">
    <property type="entry name" value="GGDEF"/>
    <property type="match status" value="1"/>
</dbReference>
<evidence type="ECO:0000313" key="8">
    <source>
        <dbReference type="EMBL" id="MCQ4815008.1"/>
    </source>
</evidence>
<dbReference type="SUPFAM" id="SSF55073">
    <property type="entry name" value="Nucleotide cyclase"/>
    <property type="match status" value="1"/>
</dbReference>
<dbReference type="PROSITE" id="PS50839">
    <property type="entry name" value="CHASE"/>
    <property type="match status" value="1"/>
</dbReference>
<evidence type="ECO:0000256" key="5">
    <source>
        <dbReference type="SAM" id="Phobius"/>
    </source>
</evidence>
<dbReference type="InterPro" id="IPR006189">
    <property type="entry name" value="CHASE_dom"/>
</dbReference>
<dbReference type="PANTHER" id="PTHR45138:SF9">
    <property type="entry name" value="DIGUANYLATE CYCLASE DGCM-RELATED"/>
    <property type="match status" value="1"/>
</dbReference>
<gene>
    <name evidence="8" type="ORF">NE630_11250</name>
</gene>
<organism evidence="8 9">
    <name type="scientific">Cloacibacillus evryensis</name>
    <dbReference type="NCBI Taxonomy" id="508460"/>
    <lineage>
        <taxon>Bacteria</taxon>
        <taxon>Thermotogati</taxon>
        <taxon>Synergistota</taxon>
        <taxon>Synergistia</taxon>
        <taxon>Synergistales</taxon>
        <taxon>Synergistaceae</taxon>
        <taxon>Cloacibacillus</taxon>
    </lineage>
</organism>
<proteinExistence type="predicted"/>
<evidence type="ECO:0000256" key="1">
    <source>
        <dbReference type="ARBA" id="ARBA00004370"/>
    </source>
</evidence>
<evidence type="ECO:0000259" key="7">
    <source>
        <dbReference type="PROSITE" id="PS50887"/>
    </source>
</evidence>
<dbReference type="Proteomes" id="UP001205919">
    <property type="component" value="Unassembled WGS sequence"/>
</dbReference>
<feature type="transmembrane region" description="Helical" evidence="5">
    <location>
        <begin position="261"/>
        <end position="279"/>
    </location>
</feature>
<evidence type="ECO:0000313" key="9">
    <source>
        <dbReference type="Proteomes" id="UP001205919"/>
    </source>
</evidence>
<dbReference type="InterPro" id="IPR050469">
    <property type="entry name" value="Diguanylate_Cyclase"/>
</dbReference>
<reference evidence="8 9" key="1">
    <citation type="submission" date="2022-06" db="EMBL/GenBank/DDBJ databases">
        <title>Isolation of gut microbiota from human fecal samples.</title>
        <authorList>
            <person name="Pamer E.G."/>
            <person name="Barat B."/>
            <person name="Waligurski E."/>
            <person name="Medina S."/>
            <person name="Paddock L."/>
            <person name="Mostad J."/>
        </authorList>
    </citation>
    <scope>NUCLEOTIDE SEQUENCE [LARGE SCALE GENOMIC DNA]</scope>
    <source>
        <strain evidence="8 9">DFI.9.90</strain>
    </source>
</reference>
<keyword evidence="9" id="KW-1185">Reference proteome</keyword>
<dbReference type="PANTHER" id="PTHR45138">
    <property type="entry name" value="REGULATORY COMPONENTS OF SENSORY TRANSDUCTION SYSTEM"/>
    <property type="match status" value="1"/>
</dbReference>
<feature type="domain" description="CHASE" evidence="6">
    <location>
        <begin position="106"/>
        <end position="197"/>
    </location>
</feature>
<comment type="caution">
    <text evidence="8">The sequence shown here is derived from an EMBL/GenBank/DDBJ whole genome shotgun (WGS) entry which is preliminary data.</text>
</comment>
<dbReference type="Pfam" id="PF00990">
    <property type="entry name" value="GGDEF"/>
    <property type="match status" value="1"/>
</dbReference>
<dbReference type="RefSeq" id="WP_008710835.1">
    <property type="nucleotide sequence ID" value="NZ_CABKQM010000006.1"/>
</dbReference>
<evidence type="ECO:0000259" key="6">
    <source>
        <dbReference type="PROSITE" id="PS50839"/>
    </source>
</evidence>
<evidence type="ECO:0000256" key="4">
    <source>
        <dbReference type="ARBA" id="ARBA00023136"/>
    </source>
</evidence>
<protein>
    <submittedName>
        <fullName evidence="8">Sensor domain-containing diguanylate cyclase</fullName>
    </submittedName>
</protein>
<dbReference type="SMART" id="SM00267">
    <property type="entry name" value="GGDEF"/>
    <property type="match status" value="1"/>
</dbReference>
<dbReference type="GO" id="GO:0052621">
    <property type="term" value="F:diguanylate cyclase activity"/>
    <property type="evidence" value="ECO:0007669"/>
    <property type="project" value="TreeGrafter"/>
</dbReference>
<dbReference type="EMBL" id="JANFYT010000025">
    <property type="protein sequence ID" value="MCQ4815008.1"/>
    <property type="molecule type" value="Genomic_DNA"/>
</dbReference>
<sequence>MCINKETVAKKGAFAAVFLGTLMIVLAIGAAYVNNKFKMECAQMEQLVVIKSNKVNDVLCKLLYKTQVLSALVIQNNGGIRDFEKVAATIVDDPAIRNVILAPGGVVKKVYPLKGNEGVIGLDYFSAGKGNIEALQAKNGKRLVLGGPFDLVQGGQALVGRLPVYTGRDSVEEKFWGLVSVTLNYPEALNGAELDQLKAQGFAFEIWRINPDDGKRQVIAHSSYLYDKGANYVEKPLTILNAEWYFRLSPIRRFYQYPETWMFFFAGLLVSWLIASLVGHNHDLKKIKVELEELTGMDLLTGTLNRRGLFKELGALMGVPGAEFILCYIDLDKFKEVNDSYGHMVGDRVLKHVAAVIGRRIDAGSIFARIGGDEFVLIFKDTDDREMVKAFFDKIAGELLDSLNIAPNGDRLDITFSMGMAAYPSQAKDIDGLIGVADRAMYKDKKQG</sequence>
<evidence type="ECO:0000256" key="2">
    <source>
        <dbReference type="ARBA" id="ARBA00022692"/>
    </source>
</evidence>
<dbReference type="NCBIfam" id="TIGR00254">
    <property type="entry name" value="GGDEF"/>
    <property type="match status" value="1"/>
</dbReference>
<comment type="subcellular location">
    <subcellularLocation>
        <location evidence="1">Membrane</location>
    </subcellularLocation>
</comment>
<dbReference type="Pfam" id="PF03924">
    <property type="entry name" value="CHASE"/>
    <property type="match status" value="1"/>
</dbReference>
<dbReference type="InterPro" id="IPR042240">
    <property type="entry name" value="CHASE_sf"/>
</dbReference>
<dbReference type="InterPro" id="IPR000160">
    <property type="entry name" value="GGDEF_dom"/>
</dbReference>
<dbReference type="AlphaFoldDB" id="A0AAW5KB09"/>
<evidence type="ECO:0000256" key="3">
    <source>
        <dbReference type="ARBA" id="ARBA00022989"/>
    </source>
</evidence>
<dbReference type="GO" id="GO:0016020">
    <property type="term" value="C:membrane"/>
    <property type="evidence" value="ECO:0007669"/>
    <property type="project" value="UniProtKB-SubCell"/>
</dbReference>
<keyword evidence="2 5" id="KW-0812">Transmembrane</keyword>
<feature type="domain" description="GGDEF" evidence="7">
    <location>
        <begin position="322"/>
        <end position="448"/>
    </location>
</feature>
<dbReference type="GO" id="GO:0007165">
    <property type="term" value="P:signal transduction"/>
    <property type="evidence" value="ECO:0007669"/>
    <property type="project" value="UniProtKB-ARBA"/>
</dbReference>
<keyword evidence="4 5" id="KW-0472">Membrane</keyword>
<dbReference type="InterPro" id="IPR029787">
    <property type="entry name" value="Nucleotide_cyclase"/>
</dbReference>
<dbReference type="Gene3D" id="3.30.70.270">
    <property type="match status" value="1"/>
</dbReference>
<keyword evidence="3 5" id="KW-1133">Transmembrane helix</keyword>
<dbReference type="Gene3D" id="3.30.450.350">
    <property type="entry name" value="CHASE domain"/>
    <property type="match status" value="1"/>
</dbReference>
<dbReference type="CDD" id="cd01949">
    <property type="entry name" value="GGDEF"/>
    <property type="match status" value="1"/>
</dbReference>